<dbReference type="EMBL" id="CP145316">
    <property type="protein sequence ID" value="XAM17147.1"/>
    <property type="molecule type" value="Genomic_DNA"/>
</dbReference>
<dbReference type="RefSeq" id="WP_300447142.1">
    <property type="nucleotide sequence ID" value="NZ_CP145316.1"/>
</dbReference>
<accession>A0ABZ3F4U0</accession>
<feature type="transmembrane region" description="Helical" evidence="1">
    <location>
        <begin position="33"/>
        <end position="54"/>
    </location>
</feature>
<keyword evidence="1" id="KW-1133">Transmembrane helix</keyword>
<keyword evidence="3" id="KW-1185">Reference proteome</keyword>
<dbReference type="Proteomes" id="UP001434737">
    <property type="component" value="Chromosome"/>
</dbReference>
<gene>
    <name evidence="2" type="ORF">V3I05_05485</name>
</gene>
<evidence type="ECO:0000313" key="3">
    <source>
        <dbReference type="Proteomes" id="UP001434737"/>
    </source>
</evidence>
<feature type="transmembrane region" description="Helical" evidence="1">
    <location>
        <begin position="6"/>
        <end position="24"/>
    </location>
</feature>
<keyword evidence="1" id="KW-0472">Membrane</keyword>
<organism evidence="2 3">
    <name type="scientific">Helicobacter mastomyrinus</name>
    <dbReference type="NCBI Taxonomy" id="287948"/>
    <lineage>
        <taxon>Bacteria</taxon>
        <taxon>Pseudomonadati</taxon>
        <taxon>Campylobacterota</taxon>
        <taxon>Epsilonproteobacteria</taxon>
        <taxon>Campylobacterales</taxon>
        <taxon>Helicobacteraceae</taxon>
        <taxon>Helicobacter</taxon>
    </lineage>
</organism>
<keyword evidence="1" id="KW-0812">Transmembrane</keyword>
<name>A0ABZ3F4U0_9HELI</name>
<reference evidence="2 3" key="1">
    <citation type="submission" date="2024-02" db="EMBL/GenBank/DDBJ databases">
        <title>Genome and pathogenicity analysis of Helicobacter mastomyrinus isolated from mice.</title>
        <authorList>
            <person name="Zhu L."/>
        </authorList>
    </citation>
    <scope>NUCLEOTIDE SEQUENCE [LARGE SCALE GENOMIC DNA]</scope>
    <source>
        <strain evidence="2 3">Hm-17</strain>
    </source>
</reference>
<protein>
    <recommendedName>
        <fullName evidence="4">DUF4405 domain-containing protein</fullName>
    </recommendedName>
</protein>
<proteinExistence type="predicted"/>
<sequence>MHRWLGLAMIIAVILHIWVNFNALKKYFHKKQILMVILAFALSLTVVLTLLQILTKSFFWQFAQSNLNDILKLLQTNQRAFFHILLPTIISFLRPI</sequence>
<evidence type="ECO:0008006" key="4">
    <source>
        <dbReference type="Google" id="ProtNLM"/>
    </source>
</evidence>
<evidence type="ECO:0000313" key="2">
    <source>
        <dbReference type="EMBL" id="XAM17147.1"/>
    </source>
</evidence>
<evidence type="ECO:0000256" key="1">
    <source>
        <dbReference type="SAM" id="Phobius"/>
    </source>
</evidence>